<evidence type="ECO:0000256" key="8">
    <source>
        <dbReference type="ARBA" id="ARBA00039495"/>
    </source>
</evidence>
<dbReference type="GO" id="GO:0004814">
    <property type="term" value="F:arginine-tRNA ligase activity"/>
    <property type="evidence" value="ECO:0007669"/>
    <property type="project" value="UniProtKB-EC"/>
</dbReference>
<feature type="compositionally biased region" description="Polar residues" evidence="12">
    <location>
        <begin position="708"/>
        <end position="720"/>
    </location>
</feature>
<dbReference type="Pfam" id="PF05746">
    <property type="entry name" value="DALR_1"/>
    <property type="match status" value="1"/>
</dbReference>
<evidence type="ECO:0000256" key="6">
    <source>
        <dbReference type="ARBA" id="ARBA00022917"/>
    </source>
</evidence>
<evidence type="ECO:0000256" key="9">
    <source>
        <dbReference type="ARBA" id="ARBA00049339"/>
    </source>
</evidence>
<feature type="region of interest" description="Disordered" evidence="12">
    <location>
        <begin position="733"/>
        <end position="791"/>
    </location>
</feature>
<dbReference type="PRINTS" id="PR01038">
    <property type="entry name" value="TRNASYNTHARG"/>
</dbReference>
<reference evidence="14" key="1">
    <citation type="journal article" date="2012" name="Nature">
        <title>The oyster genome reveals stress adaptation and complexity of shell formation.</title>
        <authorList>
            <person name="Zhang G."/>
            <person name="Fang X."/>
            <person name="Guo X."/>
            <person name="Li L."/>
            <person name="Luo R."/>
            <person name="Xu F."/>
            <person name="Yang P."/>
            <person name="Zhang L."/>
            <person name="Wang X."/>
            <person name="Qi H."/>
            <person name="Xiong Z."/>
            <person name="Que H."/>
            <person name="Xie Y."/>
            <person name="Holland P.W."/>
            <person name="Paps J."/>
            <person name="Zhu Y."/>
            <person name="Wu F."/>
            <person name="Chen Y."/>
            <person name="Wang J."/>
            <person name="Peng C."/>
            <person name="Meng J."/>
            <person name="Yang L."/>
            <person name="Liu J."/>
            <person name="Wen B."/>
            <person name="Zhang N."/>
            <person name="Huang Z."/>
            <person name="Zhu Q."/>
            <person name="Feng Y."/>
            <person name="Mount A."/>
            <person name="Hedgecock D."/>
            <person name="Xu Z."/>
            <person name="Liu Y."/>
            <person name="Domazet-Loso T."/>
            <person name="Du Y."/>
            <person name="Sun X."/>
            <person name="Zhang S."/>
            <person name="Liu B."/>
            <person name="Cheng P."/>
            <person name="Jiang X."/>
            <person name="Li J."/>
            <person name="Fan D."/>
            <person name="Wang W."/>
            <person name="Fu W."/>
            <person name="Wang T."/>
            <person name="Wang B."/>
            <person name="Zhang J."/>
            <person name="Peng Z."/>
            <person name="Li Y."/>
            <person name="Li N."/>
            <person name="Wang J."/>
            <person name="Chen M."/>
            <person name="He Y."/>
            <person name="Tan F."/>
            <person name="Song X."/>
            <person name="Zheng Q."/>
            <person name="Huang R."/>
            <person name="Yang H."/>
            <person name="Du X."/>
            <person name="Chen L."/>
            <person name="Yang M."/>
            <person name="Gaffney P.M."/>
            <person name="Wang S."/>
            <person name="Luo L."/>
            <person name="She Z."/>
            <person name="Ming Y."/>
            <person name="Huang W."/>
            <person name="Zhang S."/>
            <person name="Huang B."/>
            <person name="Zhang Y."/>
            <person name="Qu T."/>
            <person name="Ni P."/>
            <person name="Miao G."/>
            <person name="Wang J."/>
            <person name="Wang Q."/>
            <person name="Steinberg C.E."/>
            <person name="Wang H."/>
            <person name="Li N."/>
            <person name="Qian L."/>
            <person name="Zhang G."/>
            <person name="Li Y."/>
            <person name="Yang H."/>
            <person name="Liu X."/>
            <person name="Wang J."/>
            <person name="Yin Y."/>
            <person name="Wang J."/>
        </authorList>
    </citation>
    <scope>NUCLEOTIDE SEQUENCE [LARGE SCALE GENOMIC DNA]</scope>
    <source>
        <strain evidence="14">05x7-T-G4-1.051#20</strain>
    </source>
</reference>
<sequence length="886" mass="101359">MSYFKRLVSKKIANALARSCKAGITQEELANEVYFIAGHGNLKYTNDKLPSVCVNRRKLQELMQLSKPDLENVVFDKNPEFENVMSDHKGQEIHFMVNPQKFMQEVLKEVCRRRDQYGKTENIGSKKLKILVDFSSPNIAKEFHEGHLRSSVIGNSLCNLYQAAGHDVLRVNYLGDWGTQFGVLLSGYERFGDETSLESNALAHLSDVYVRANKEIKNDPTLTARASEINRHLEQGNQEYLKLWQKFREISISEYKKLYKMLGVEFDVYEGESMYYNKSTEVIDRLEEKGCIERPDSTDLVLAVYQCPKTGSRREVVLQKQDGTSVYITRDIAGALERKKRYGMDALQYVVDQRQDGHFTNLLNLLNIMEPSQSWSKGVDFYRSFGQIEGLSTREGKVLLLRDIIEDLSNAMLESMQQHDHKYSKEDCDPAELQQRALTMAISHLIYTDLRSNHNRPYKWKTELENVRSWKRRKGNVIPVQYCHARLCQLLENSALELTVNPDASMKHLISSDQTSVSALPLQLVSQIARLEDVIHEGVNQSQSYCIHHYIEHLVALIGKAYKNYIVNDKSLTLEEMEQKPKNLDALEQEKALSPDLKRQVHRSSSRYLKFSDSGYPTTPQSVDASEPFDNSDVLSIEDCWIPARQNKSESKQNFFQDADPSTIFLDENEIFFSDAKDNDSFSAIDIPGTVTTKDSIRTRERRRRAKTLSSSWTQSVNNSQDTLALDTNCKGQGKKSAFWDTSRDESSSDFESDVEKERRRRSTCTSNPKNRPGAARPGRRKVGAVHSSRYEGKEKKADLFDYISSQIPEIADLLQEKSSTNHGGRRRKTTRYELKVSVNPNSSVCEIILPGTFLFRSDSVLRKGSGHGLKRHKSLHLPRVEKEEA</sequence>
<dbReference type="FunFam" id="3.40.50.620:FF:000116">
    <property type="entry name" value="Arginine--tRNA ligase"/>
    <property type="match status" value="1"/>
</dbReference>
<dbReference type="GO" id="GO:0005524">
    <property type="term" value="F:ATP binding"/>
    <property type="evidence" value="ECO:0007669"/>
    <property type="project" value="UniProtKB-KW"/>
</dbReference>
<dbReference type="Gene3D" id="3.40.50.620">
    <property type="entry name" value="HUPs"/>
    <property type="match status" value="1"/>
</dbReference>
<organism evidence="14">
    <name type="scientific">Magallana gigas</name>
    <name type="common">Pacific oyster</name>
    <name type="synonym">Crassostrea gigas</name>
    <dbReference type="NCBI Taxonomy" id="29159"/>
    <lineage>
        <taxon>Eukaryota</taxon>
        <taxon>Metazoa</taxon>
        <taxon>Spiralia</taxon>
        <taxon>Lophotrochozoa</taxon>
        <taxon>Mollusca</taxon>
        <taxon>Bivalvia</taxon>
        <taxon>Autobranchia</taxon>
        <taxon>Pteriomorphia</taxon>
        <taxon>Ostreida</taxon>
        <taxon>Ostreoidea</taxon>
        <taxon>Ostreidae</taxon>
        <taxon>Magallana</taxon>
    </lineage>
</organism>
<dbReference type="HOGENOM" id="CLU_325489_0_0_1"/>
<dbReference type="InterPro" id="IPR014729">
    <property type="entry name" value="Rossmann-like_a/b/a_fold"/>
</dbReference>
<dbReference type="GO" id="GO:0032543">
    <property type="term" value="P:mitochondrial translation"/>
    <property type="evidence" value="ECO:0007669"/>
    <property type="project" value="TreeGrafter"/>
</dbReference>
<dbReference type="GO" id="GO:0005739">
    <property type="term" value="C:mitochondrion"/>
    <property type="evidence" value="ECO:0007669"/>
    <property type="project" value="TreeGrafter"/>
</dbReference>
<dbReference type="EC" id="6.1.1.19" evidence="2"/>
<dbReference type="PANTHER" id="PTHR11956">
    <property type="entry name" value="ARGINYL-TRNA SYNTHETASE"/>
    <property type="match status" value="1"/>
</dbReference>
<keyword evidence="7 11" id="KW-0030">Aminoacyl-tRNA synthetase</keyword>
<dbReference type="InParanoid" id="K1Q462"/>
<dbReference type="FunCoup" id="K1Q462">
    <property type="interactions" value="1305"/>
</dbReference>
<evidence type="ECO:0000256" key="5">
    <source>
        <dbReference type="ARBA" id="ARBA00022840"/>
    </source>
</evidence>
<dbReference type="Pfam" id="PF00750">
    <property type="entry name" value="tRNA-synt_1d"/>
    <property type="match status" value="1"/>
</dbReference>
<evidence type="ECO:0000256" key="2">
    <source>
        <dbReference type="ARBA" id="ARBA00012837"/>
    </source>
</evidence>
<dbReference type="SUPFAM" id="SSF52374">
    <property type="entry name" value="Nucleotidylyl transferase"/>
    <property type="match status" value="1"/>
</dbReference>
<feature type="domain" description="DALR anticodon binding" evidence="13">
    <location>
        <begin position="480"/>
        <end position="577"/>
    </location>
</feature>
<name>K1Q462_MAGGI</name>
<comment type="function">
    <text evidence="10">Catalyzes the attachment of arginine to tRNA(Arg) in a two-step reaction: arginine is first activated by ATP to form Arg-AMP and then transferred to the acceptor end of tRNA(Arg).</text>
</comment>
<dbReference type="GO" id="GO:0006420">
    <property type="term" value="P:arginyl-tRNA aminoacylation"/>
    <property type="evidence" value="ECO:0007669"/>
    <property type="project" value="InterPro"/>
</dbReference>
<feature type="compositionally biased region" description="Basic residues" evidence="12">
    <location>
        <begin position="865"/>
        <end position="877"/>
    </location>
</feature>
<dbReference type="InterPro" id="IPR008909">
    <property type="entry name" value="DALR_anticod-bd"/>
</dbReference>
<feature type="region of interest" description="Disordered" evidence="12">
    <location>
        <begin position="700"/>
        <end position="720"/>
    </location>
</feature>
<dbReference type="AlphaFoldDB" id="K1Q462"/>
<keyword evidence="4 11" id="KW-0547">Nucleotide-binding</keyword>
<evidence type="ECO:0000256" key="4">
    <source>
        <dbReference type="ARBA" id="ARBA00022741"/>
    </source>
</evidence>
<protein>
    <recommendedName>
        <fullName evidence="8">Probable arginine--tRNA ligase, mitochondrial</fullName>
        <ecNumber evidence="2">6.1.1.19</ecNumber>
    </recommendedName>
</protein>
<dbReference type="Gene3D" id="1.10.730.10">
    <property type="entry name" value="Isoleucyl-tRNA Synthetase, Domain 1"/>
    <property type="match status" value="1"/>
</dbReference>
<evidence type="ECO:0000313" key="14">
    <source>
        <dbReference type="EMBL" id="EKC31347.1"/>
    </source>
</evidence>
<comment type="similarity">
    <text evidence="1 11">Belongs to the class-I aminoacyl-tRNA synthetase family.</text>
</comment>
<evidence type="ECO:0000256" key="10">
    <source>
        <dbReference type="ARBA" id="ARBA00049595"/>
    </source>
</evidence>
<keyword evidence="3 11" id="KW-0436">Ligase</keyword>
<dbReference type="InterPro" id="IPR001278">
    <property type="entry name" value="Arg-tRNA-ligase"/>
</dbReference>
<evidence type="ECO:0000256" key="3">
    <source>
        <dbReference type="ARBA" id="ARBA00022598"/>
    </source>
</evidence>
<gene>
    <name evidence="14" type="ORF">CGI_10019203</name>
</gene>
<proteinExistence type="inferred from homology"/>
<evidence type="ECO:0000256" key="1">
    <source>
        <dbReference type="ARBA" id="ARBA00005594"/>
    </source>
</evidence>
<accession>K1Q462</accession>
<evidence type="ECO:0000256" key="12">
    <source>
        <dbReference type="SAM" id="MobiDB-lite"/>
    </source>
</evidence>
<keyword evidence="6 11" id="KW-0648">Protein biosynthesis</keyword>
<dbReference type="SUPFAM" id="SSF47323">
    <property type="entry name" value="Anticodon-binding domain of a subclass of class I aminoacyl-tRNA synthetases"/>
    <property type="match status" value="1"/>
</dbReference>
<dbReference type="InterPro" id="IPR035684">
    <property type="entry name" value="ArgRS_core"/>
</dbReference>
<keyword evidence="5 11" id="KW-0067">ATP-binding</keyword>
<evidence type="ECO:0000259" key="13">
    <source>
        <dbReference type="SMART" id="SM00836"/>
    </source>
</evidence>
<dbReference type="InterPro" id="IPR009080">
    <property type="entry name" value="tRNAsynth_Ia_anticodon-bd"/>
</dbReference>
<feature type="region of interest" description="Disordered" evidence="12">
    <location>
        <begin position="865"/>
        <end position="886"/>
    </location>
</feature>
<dbReference type="SMART" id="SM00836">
    <property type="entry name" value="DALR_1"/>
    <property type="match status" value="1"/>
</dbReference>
<dbReference type="PANTHER" id="PTHR11956:SF11">
    <property type="entry name" value="ARGININE--TRNA LIGASE, MITOCHONDRIAL-RELATED"/>
    <property type="match status" value="1"/>
</dbReference>
<dbReference type="NCBIfam" id="TIGR00456">
    <property type="entry name" value="argS"/>
    <property type="match status" value="1"/>
</dbReference>
<evidence type="ECO:0000256" key="11">
    <source>
        <dbReference type="RuleBase" id="RU363038"/>
    </source>
</evidence>
<dbReference type="EMBL" id="JH815890">
    <property type="protein sequence ID" value="EKC31347.1"/>
    <property type="molecule type" value="Genomic_DNA"/>
</dbReference>
<evidence type="ECO:0000256" key="7">
    <source>
        <dbReference type="ARBA" id="ARBA00023146"/>
    </source>
</evidence>
<comment type="catalytic activity">
    <reaction evidence="9">
        <text>tRNA(Arg) + L-arginine + ATP = L-arginyl-tRNA(Arg) + AMP + diphosphate</text>
        <dbReference type="Rhea" id="RHEA:20301"/>
        <dbReference type="Rhea" id="RHEA-COMP:9658"/>
        <dbReference type="Rhea" id="RHEA-COMP:9673"/>
        <dbReference type="ChEBI" id="CHEBI:30616"/>
        <dbReference type="ChEBI" id="CHEBI:32682"/>
        <dbReference type="ChEBI" id="CHEBI:33019"/>
        <dbReference type="ChEBI" id="CHEBI:78442"/>
        <dbReference type="ChEBI" id="CHEBI:78513"/>
        <dbReference type="ChEBI" id="CHEBI:456215"/>
        <dbReference type="EC" id="6.1.1.19"/>
    </reaction>
</comment>